<name>A0A2V2VVM1_TRYCR</name>
<dbReference type="EMBL" id="PRFA01000007">
    <property type="protein sequence ID" value="PWV00165.1"/>
    <property type="molecule type" value="Genomic_DNA"/>
</dbReference>
<dbReference type="VEuPathDB" id="TriTrypDB:TcBrA4_0124670"/>
<evidence type="ECO:0000313" key="2">
    <source>
        <dbReference type="Proteomes" id="UP000246121"/>
    </source>
</evidence>
<proteinExistence type="predicted"/>
<dbReference type="VEuPathDB" id="TriTrypDB:ECC02_002559"/>
<accession>A0A2V2VVM1</accession>
<sequence>MSHDPSPKQTLDNSRVGTFDCSYLLQRVRSAMGPQYRSKNAFETACRSMITLWSALNCSMLENDVYEALLSLWPIFLKQGVVFLASDSPLLCARSLLEPLVISASSTSVKDVASISEANTACIEEIIQLLISELRQRTMTFSSLIPPLGLLQELIGIIELLQEYHLTDSSTTFSSAKIELVDAYNSLIERYSLRFVEDVAFPSYWNLNWGTSSSCFLLNGVHPIIYFCFNSLVGLVEWCGYPIQTVDYMPCRQVVAHVWERSALAIAAVAEEKEISEVRKKQLQVDTMHLVLFARMFRKFLGERLSGVVSSALVRLLETVARHVSLETHKGSSSWSVAAAFETNIWNVPPIEPAEWIQCVRARGGKKTTNAFIPWSEDFIRASHVKAAQNPPEGWQSISFQQL</sequence>
<gene>
    <name evidence="1" type="ORF">C4B63_7g291</name>
</gene>
<dbReference type="Proteomes" id="UP000246121">
    <property type="component" value="Unassembled WGS sequence"/>
</dbReference>
<dbReference type="VEuPathDB" id="TriTrypDB:TcG_02695"/>
<dbReference type="VEuPathDB" id="TriTrypDB:TcCLB.511003.90"/>
<dbReference type="VEuPathDB" id="TriTrypDB:TCSYLVIO_003785"/>
<dbReference type="VEuPathDB" id="TriTrypDB:Tc_MARK_6341"/>
<dbReference type="AlphaFoldDB" id="A0A2V2VVM1"/>
<reference evidence="1 2" key="1">
    <citation type="journal article" date="2018" name="Microb. Genom.">
        <title>Expanding an expanded genome: long-read sequencing of Trypanosoma cruzi.</title>
        <authorList>
            <person name="Berna L."/>
            <person name="Rodriguez M."/>
            <person name="Chiribao M.L."/>
            <person name="Parodi-Talice A."/>
            <person name="Pita S."/>
            <person name="Rijo G."/>
            <person name="Alvarez-Valin F."/>
            <person name="Robello C."/>
        </authorList>
    </citation>
    <scope>NUCLEOTIDE SEQUENCE [LARGE SCALE GENOMIC DNA]</scope>
    <source>
        <strain evidence="1 2">Dm28c</strain>
    </source>
</reference>
<dbReference type="VEuPathDB" id="TriTrypDB:TCDM_02825"/>
<organism evidence="1 2">
    <name type="scientific">Trypanosoma cruzi</name>
    <dbReference type="NCBI Taxonomy" id="5693"/>
    <lineage>
        <taxon>Eukaryota</taxon>
        <taxon>Discoba</taxon>
        <taxon>Euglenozoa</taxon>
        <taxon>Kinetoplastea</taxon>
        <taxon>Metakinetoplastina</taxon>
        <taxon>Trypanosomatida</taxon>
        <taxon>Trypanosomatidae</taxon>
        <taxon>Trypanosoma</taxon>
        <taxon>Schizotrypanum</taxon>
    </lineage>
</organism>
<dbReference type="VEuPathDB" id="TriTrypDB:BCY84_20611"/>
<protein>
    <submittedName>
        <fullName evidence="1">Uncharacterized protein</fullName>
    </submittedName>
</protein>
<evidence type="ECO:0000313" key="1">
    <source>
        <dbReference type="EMBL" id="PWV00165.1"/>
    </source>
</evidence>
<comment type="caution">
    <text evidence="1">The sequence shown here is derived from an EMBL/GenBank/DDBJ whole genome shotgun (WGS) entry which is preliminary data.</text>
</comment>
<dbReference type="VEuPathDB" id="TriTrypDB:C4B63_7g291"/>
<dbReference type="VEuPathDB" id="TriTrypDB:C3747_63g82"/>